<dbReference type="InterPro" id="IPR054465">
    <property type="entry name" value="Integrase_p58-like_C"/>
</dbReference>
<dbReference type="EMBL" id="JAWQEG010001313">
    <property type="protein sequence ID" value="KAK3880561.1"/>
    <property type="molecule type" value="Genomic_DNA"/>
</dbReference>
<sequence>MKHNYDKHHKVQVRTFKTGDSVLALLPLPDQPLQSKFYGPYKVLERAGDLNYIIATPDRRKKIRKVHINLLKRYQPRVTLPHDTVAPVTLISAQVNEKVQDDESSPFIGTKLANSLILADLSHKVMHLPPLQAGDITSLLQEFRNVCGDIPRLCPLLQHDVDVQGARPIRQTPYRLGPEKREFLQEEVKRLQKQGLIRPSLNPWSSPVVLVPKPGGTYRMCVDYRRVNAVTVPDSYPLPHMDDIIDDLGSARFISKLDLLQGYYQVPLTERAQPISAFATPTGLWEFVVLPFGMRNAPGTFQRLMNHLTAELTGVRVYLDDLVVWSDSWEDHIERLRKLFEVLQGACLTVNLSKSEFGHAHVTTLGHVVGQGQLAPVSAKVEAIIQYPRPTSKKEVMRFLGMAGYYRRFCCNFPQVSSPLTDLLSTKRTFQWTDDCQKAFQSLKVLLSSAPVLRTPNQNKPFYIHVEASDLGVGAVLLQKKNDEVLHPLCYYSQKFKSNKKSYATIEKEALGIVLATEKFGVFLSGSPHVITVYTDHNPLLFLEKVKFKNARVLRWVLALQPYNISVQHIRGKENTLADALSRV</sequence>
<evidence type="ECO:0000259" key="3">
    <source>
        <dbReference type="PROSITE" id="PS50878"/>
    </source>
</evidence>
<dbReference type="Gene3D" id="3.10.10.10">
    <property type="entry name" value="HIV Type 1 Reverse Transcriptase, subunit A, domain 1"/>
    <property type="match status" value="1"/>
</dbReference>
<evidence type="ECO:0000313" key="4">
    <source>
        <dbReference type="EMBL" id="KAK3880561.1"/>
    </source>
</evidence>
<dbReference type="GO" id="GO:0003964">
    <property type="term" value="F:RNA-directed DNA polymerase activity"/>
    <property type="evidence" value="ECO:0007669"/>
    <property type="project" value="UniProtKB-EC"/>
</dbReference>
<dbReference type="InterPro" id="IPR041577">
    <property type="entry name" value="RT_RNaseH_2"/>
</dbReference>
<evidence type="ECO:0000313" key="5">
    <source>
        <dbReference type="Proteomes" id="UP001286313"/>
    </source>
</evidence>
<evidence type="ECO:0000256" key="2">
    <source>
        <dbReference type="ARBA" id="ARBA00023268"/>
    </source>
</evidence>
<dbReference type="InterPro" id="IPR043128">
    <property type="entry name" value="Rev_trsase/Diguanyl_cyclase"/>
</dbReference>
<keyword evidence="5" id="KW-1185">Reference proteome</keyword>
<dbReference type="PANTHER" id="PTHR37984:SF5">
    <property type="entry name" value="PROTEIN NYNRIN-LIKE"/>
    <property type="match status" value="1"/>
</dbReference>
<dbReference type="CDD" id="cd09274">
    <property type="entry name" value="RNase_HI_RT_Ty3"/>
    <property type="match status" value="1"/>
</dbReference>
<evidence type="ECO:0000256" key="1">
    <source>
        <dbReference type="ARBA" id="ARBA00012493"/>
    </source>
</evidence>
<reference evidence="4" key="1">
    <citation type="submission" date="2023-10" db="EMBL/GenBank/DDBJ databases">
        <title>Genome assemblies of two species of porcelain crab, Petrolisthes cinctipes and Petrolisthes manimaculis (Anomura: Porcellanidae).</title>
        <authorList>
            <person name="Angst P."/>
        </authorList>
    </citation>
    <scope>NUCLEOTIDE SEQUENCE</scope>
    <source>
        <strain evidence="4">PB745_01</strain>
        <tissue evidence="4">Gill</tissue>
    </source>
</reference>
<dbReference type="Pfam" id="PF00078">
    <property type="entry name" value="RVT_1"/>
    <property type="match status" value="1"/>
</dbReference>
<name>A0AAE1FVZ3_PETCI</name>
<dbReference type="CDD" id="cd01647">
    <property type="entry name" value="RT_LTR"/>
    <property type="match status" value="1"/>
</dbReference>
<dbReference type="Gene3D" id="3.10.20.370">
    <property type="match status" value="1"/>
</dbReference>
<dbReference type="FunFam" id="3.30.70.270:FF:000020">
    <property type="entry name" value="Transposon Tf2-6 polyprotein-like Protein"/>
    <property type="match status" value="1"/>
</dbReference>
<dbReference type="Gene3D" id="3.30.70.270">
    <property type="match status" value="2"/>
</dbReference>
<dbReference type="InterPro" id="IPR050951">
    <property type="entry name" value="Retrovirus_Pol_polyprotein"/>
</dbReference>
<dbReference type="InterPro" id="IPR000477">
    <property type="entry name" value="RT_dom"/>
</dbReference>
<keyword evidence="2" id="KW-0511">Multifunctional enzyme</keyword>
<organism evidence="4 5">
    <name type="scientific">Petrolisthes cinctipes</name>
    <name type="common">Flat porcelain crab</name>
    <dbReference type="NCBI Taxonomy" id="88211"/>
    <lineage>
        <taxon>Eukaryota</taxon>
        <taxon>Metazoa</taxon>
        <taxon>Ecdysozoa</taxon>
        <taxon>Arthropoda</taxon>
        <taxon>Crustacea</taxon>
        <taxon>Multicrustacea</taxon>
        <taxon>Malacostraca</taxon>
        <taxon>Eumalacostraca</taxon>
        <taxon>Eucarida</taxon>
        <taxon>Decapoda</taxon>
        <taxon>Pleocyemata</taxon>
        <taxon>Anomura</taxon>
        <taxon>Galatheoidea</taxon>
        <taxon>Porcellanidae</taxon>
        <taxon>Petrolisthes</taxon>
    </lineage>
</organism>
<dbReference type="InterPro" id="IPR043502">
    <property type="entry name" value="DNA/RNA_pol_sf"/>
</dbReference>
<comment type="caution">
    <text evidence="4">The sequence shown here is derived from an EMBL/GenBank/DDBJ whole genome shotgun (WGS) entry which is preliminary data.</text>
</comment>
<dbReference type="EC" id="2.7.7.49" evidence="1"/>
<dbReference type="AlphaFoldDB" id="A0AAE1FVZ3"/>
<dbReference type="SUPFAM" id="SSF56672">
    <property type="entry name" value="DNA/RNA polymerases"/>
    <property type="match status" value="1"/>
</dbReference>
<dbReference type="Pfam" id="PF17919">
    <property type="entry name" value="RT_RNaseH_2"/>
    <property type="match status" value="1"/>
</dbReference>
<gene>
    <name evidence="4" type="ORF">Pcinc_014957</name>
</gene>
<proteinExistence type="predicted"/>
<protein>
    <recommendedName>
        <fullName evidence="1">RNA-directed DNA polymerase</fullName>
        <ecNumber evidence="1">2.7.7.49</ecNumber>
    </recommendedName>
</protein>
<dbReference type="Pfam" id="PF22938">
    <property type="entry name" value="Integrase_p58_C"/>
    <property type="match status" value="1"/>
</dbReference>
<feature type="domain" description="Reverse transcriptase" evidence="3">
    <location>
        <begin position="192"/>
        <end position="369"/>
    </location>
</feature>
<dbReference type="PANTHER" id="PTHR37984">
    <property type="entry name" value="PROTEIN CBG26694"/>
    <property type="match status" value="1"/>
</dbReference>
<accession>A0AAE1FVZ3</accession>
<dbReference type="Proteomes" id="UP001286313">
    <property type="component" value="Unassembled WGS sequence"/>
</dbReference>
<dbReference type="PROSITE" id="PS50878">
    <property type="entry name" value="RT_POL"/>
    <property type="match status" value="1"/>
</dbReference>